<organism evidence="1 2">
    <name type="scientific">Ixodes persulcatus</name>
    <name type="common">Taiga tick</name>
    <dbReference type="NCBI Taxonomy" id="34615"/>
    <lineage>
        <taxon>Eukaryota</taxon>
        <taxon>Metazoa</taxon>
        <taxon>Ecdysozoa</taxon>
        <taxon>Arthropoda</taxon>
        <taxon>Chelicerata</taxon>
        <taxon>Arachnida</taxon>
        <taxon>Acari</taxon>
        <taxon>Parasitiformes</taxon>
        <taxon>Ixodida</taxon>
        <taxon>Ixodoidea</taxon>
        <taxon>Ixodidae</taxon>
        <taxon>Ixodinae</taxon>
        <taxon>Ixodes</taxon>
    </lineage>
</organism>
<gene>
    <name evidence="1" type="ORF">HPB47_001042</name>
</gene>
<evidence type="ECO:0000313" key="1">
    <source>
        <dbReference type="EMBL" id="KAG0423170.1"/>
    </source>
</evidence>
<sequence>MALEGEDSASAQYSPYTLKVAWLRRRQRTSGLCPDSFNKSPHGGAPCAPASHIRGIRGSVMPPV</sequence>
<proteinExistence type="predicted"/>
<protein>
    <submittedName>
        <fullName evidence="1">Uncharacterized protein</fullName>
    </submittedName>
</protein>
<reference evidence="1 2" key="1">
    <citation type="journal article" date="2020" name="Cell">
        <title>Large-Scale Comparative Analyses of Tick Genomes Elucidate Their Genetic Diversity and Vector Capacities.</title>
        <authorList>
            <consortium name="Tick Genome and Microbiome Consortium (TIGMIC)"/>
            <person name="Jia N."/>
            <person name="Wang J."/>
            <person name="Shi W."/>
            <person name="Du L."/>
            <person name="Sun Y."/>
            <person name="Zhan W."/>
            <person name="Jiang J.F."/>
            <person name="Wang Q."/>
            <person name="Zhang B."/>
            <person name="Ji P."/>
            <person name="Bell-Sakyi L."/>
            <person name="Cui X.M."/>
            <person name="Yuan T.T."/>
            <person name="Jiang B.G."/>
            <person name="Yang W.F."/>
            <person name="Lam T.T."/>
            <person name="Chang Q.C."/>
            <person name="Ding S.J."/>
            <person name="Wang X.J."/>
            <person name="Zhu J.G."/>
            <person name="Ruan X.D."/>
            <person name="Zhao L."/>
            <person name="Wei J.T."/>
            <person name="Ye R.Z."/>
            <person name="Que T.C."/>
            <person name="Du C.H."/>
            <person name="Zhou Y.H."/>
            <person name="Cheng J.X."/>
            <person name="Dai P.F."/>
            <person name="Guo W.B."/>
            <person name="Han X.H."/>
            <person name="Huang E.J."/>
            <person name="Li L.F."/>
            <person name="Wei W."/>
            <person name="Gao Y.C."/>
            <person name="Liu J.Z."/>
            <person name="Shao H.Z."/>
            <person name="Wang X."/>
            <person name="Wang C.C."/>
            <person name="Yang T.C."/>
            <person name="Huo Q.B."/>
            <person name="Li W."/>
            <person name="Chen H.Y."/>
            <person name="Chen S.E."/>
            <person name="Zhou L.G."/>
            <person name="Ni X.B."/>
            <person name="Tian J.H."/>
            <person name="Sheng Y."/>
            <person name="Liu T."/>
            <person name="Pan Y.S."/>
            <person name="Xia L.Y."/>
            <person name="Li J."/>
            <person name="Zhao F."/>
            <person name="Cao W.C."/>
        </authorList>
    </citation>
    <scope>NUCLEOTIDE SEQUENCE [LARGE SCALE GENOMIC DNA]</scope>
    <source>
        <strain evidence="1">Iper-2018</strain>
    </source>
</reference>
<comment type="caution">
    <text evidence="1">The sequence shown here is derived from an EMBL/GenBank/DDBJ whole genome shotgun (WGS) entry which is preliminary data.</text>
</comment>
<keyword evidence="2" id="KW-1185">Reference proteome</keyword>
<name>A0AC60PQ46_IXOPE</name>
<dbReference type="Proteomes" id="UP000805193">
    <property type="component" value="Unassembled WGS sequence"/>
</dbReference>
<accession>A0AC60PQ46</accession>
<dbReference type="EMBL" id="JABSTQ010010138">
    <property type="protein sequence ID" value="KAG0423170.1"/>
    <property type="molecule type" value="Genomic_DNA"/>
</dbReference>
<evidence type="ECO:0000313" key="2">
    <source>
        <dbReference type="Proteomes" id="UP000805193"/>
    </source>
</evidence>